<dbReference type="PANTHER" id="PTHR32125:SF4">
    <property type="entry name" value="2-C-METHYL-D-ERYTHRITOL 4-PHOSPHATE CYTIDYLYLTRANSFERASE, CHLOROPLASTIC"/>
    <property type="match status" value="1"/>
</dbReference>
<dbReference type="PANTHER" id="PTHR32125">
    <property type="entry name" value="2-C-METHYL-D-ERYTHRITOL 4-PHOSPHATE CYTIDYLYLTRANSFERASE, CHLOROPLASTIC"/>
    <property type="match status" value="1"/>
</dbReference>
<comment type="catalytic activity">
    <reaction evidence="1 7">
        <text>2-C-methyl-D-erythritol 4-phosphate + CTP + H(+) = 4-CDP-2-C-methyl-D-erythritol + diphosphate</text>
        <dbReference type="Rhea" id="RHEA:13429"/>
        <dbReference type="ChEBI" id="CHEBI:15378"/>
        <dbReference type="ChEBI" id="CHEBI:33019"/>
        <dbReference type="ChEBI" id="CHEBI:37563"/>
        <dbReference type="ChEBI" id="CHEBI:57823"/>
        <dbReference type="ChEBI" id="CHEBI:58262"/>
        <dbReference type="EC" id="2.7.7.60"/>
    </reaction>
</comment>
<keyword evidence="6 7" id="KW-0414">Isoprene biosynthesis</keyword>
<comment type="similarity">
    <text evidence="3 7">Belongs to the IspD/TarI cytidylyltransferase family. IspD subfamily.</text>
</comment>
<comment type="caution">
    <text evidence="8">The sequence shown here is derived from an EMBL/GenBank/DDBJ whole genome shotgun (WGS) entry which is preliminary data.</text>
</comment>
<evidence type="ECO:0000256" key="2">
    <source>
        <dbReference type="ARBA" id="ARBA00004787"/>
    </source>
</evidence>
<dbReference type="EMBL" id="JBHPBY010000271">
    <property type="protein sequence ID" value="MFC1852139.1"/>
    <property type="molecule type" value="Genomic_DNA"/>
</dbReference>
<dbReference type="EC" id="2.7.7.60" evidence="7"/>
<keyword evidence="9" id="KW-1185">Reference proteome</keyword>
<evidence type="ECO:0000256" key="7">
    <source>
        <dbReference type="HAMAP-Rule" id="MF_00108"/>
    </source>
</evidence>
<dbReference type="Gene3D" id="3.90.550.10">
    <property type="entry name" value="Spore Coat Polysaccharide Biosynthesis Protein SpsA, Chain A"/>
    <property type="match status" value="1"/>
</dbReference>
<dbReference type="PROSITE" id="PS01295">
    <property type="entry name" value="ISPD"/>
    <property type="match status" value="1"/>
</dbReference>
<dbReference type="InterPro" id="IPR001228">
    <property type="entry name" value="IspD"/>
</dbReference>
<dbReference type="NCBIfam" id="TIGR00453">
    <property type="entry name" value="ispD"/>
    <property type="match status" value="1"/>
</dbReference>
<feature type="site" description="Transition state stabilizer" evidence="7">
    <location>
        <position position="27"/>
    </location>
</feature>
<feature type="site" description="Positions MEP for the nucleophilic attack" evidence="7">
    <location>
        <position position="159"/>
    </location>
</feature>
<dbReference type="InterPro" id="IPR029044">
    <property type="entry name" value="Nucleotide-diphossugar_trans"/>
</dbReference>
<accession>A0ABV6Z118</accession>
<comment type="pathway">
    <text evidence="2 7">Isoprenoid biosynthesis; isopentenyl diphosphate biosynthesis via DXP pathway; isopentenyl diphosphate from 1-deoxy-D-xylulose 5-phosphate: step 2/6.</text>
</comment>
<reference evidence="8 9" key="1">
    <citation type="submission" date="2024-09" db="EMBL/GenBank/DDBJ databases">
        <title>Laminarin stimulates single cell rates of sulfate reduction while oxygen inhibits transcriptomic activity in coastal marine sediment.</title>
        <authorList>
            <person name="Lindsay M."/>
            <person name="Orcutt B."/>
            <person name="Emerson D."/>
            <person name="Stepanauskas R."/>
            <person name="D'Angelo T."/>
        </authorList>
    </citation>
    <scope>NUCLEOTIDE SEQUENCE [LARGE SCALE GENOMIC DNA]</scope>
    <source>
        <strain evidence="8">SAG AM-311-K15</strain>
    </source>
</reference>
<evidence type="ECO:0000256" key="1">
    <source>
        <dbReference type="ARBA" id="ARBA00001282"/>
    </source>
</evidence>
<dbReference type="SUPFAM" id="SSF53448">
    <property type="entry name" value="Nucleotide-diphospho-sugar transferases"/>
    <property type="match status" value="1"/>
</dbReference>
<keyword evidence="4 7" id="KW-0808">Transferase</keyword>
<dbReference type="InterPro" id="IPR034683">
    <property type="entry name" value="IspD/TarI"/>
</dbReference>
<dbReference type="InterPro" id="IPR018294">
    <property type="entry name" value="ISPD_synthase_CS"/>
</dbReference>
<evidence type="ECO:0000313" key="8">
    <source>
        <dbReference type="EMBL" id="MFC1852139.1"/>
    </source>
</evidence>
<dbReference type="GO" id="GO:0050518">
    <property type="term" value="F:2-C-methyl-D-erythritol 4-phosphate cytidylyltransferase activity"/>
    <property type="evidence" value="ECO:0007669"/>
    <property type="project" value="UniProtKB-EC"/>
</dbReference>
<protein>
    <recommendedName>
        <fullName evidence="7">2-C-methyl-D-erythritol 4-phosphate cytidylyltransferase</fullName>
        <ecNumber evidence="7">2.7.7.60</ecNumber>
    </recommendedName>
    <alternativeName>
        <fullName evidence="7">4-diphosphocytidyl-2C-methyl-D-erythritol synthase</fullName>
    </alternativeName>
    <alternativeName>
        <fullName evidence="7">MEP cytidylyltransferase</fullName>
        <shortName evidence="7">MCT</shortName>
    </alternativeName>
</protein>
<evidence type="ECO:0000256" key="4">
    <source>
        <dbReference type="ARBA" id="ARBA00022679"/>
    </source>
</evidence>
<dbReference type="InterPro" id="IPR050088">
    <property type="entry name" value="IspD/TarI_cytidylyltransf_bact"/>
</dbReference>
<evidence type="ECO:0000256" key="3">
    <source>
        <dbReference type="ARBA" id="ARBA00009789"/>
    </source>
</evidence>
<name>A0ABV6Z118_UNCC1</name>
<evidence type="ECO:0000313" key="9">
    <source>
        <dbReference type="Proteomes" id="UP001594351"/>
    </source>
</evidence>
<feature type="site" description="Positions MEP for the nucleophilic attack" evidence="7">
    <location>
        <position position="215"/>
    </location>
</feature>
<comment type="function">
    <text evidence="7">Catalyzes the formation of 4-diphosphocytidyl-2-C-methyl-D-erythritol from CTP and 2-C-methyl-D-erythritol 4-phosphate (MEP).</text>
</comment>
<dbReference type="HAMAP" id="MF_00108">
    <property type="entry name" value="IspD"/>
    <property type="match status" value="1"/>
</dbReference>
<gene>
    <name evidence="7 8" type="primary">ispD</name>
    <name evidence="8" type="ORF">ACFL27_18245</name>
</gene>
<evidence type="ECO:0000256" key="6">
    <source>
        <dbReference type="ARBA" id="ARBA00023229"/>
    </source>
</evidence>
<dbReference type="Proteomes" id="UP001594351">
    <property type="component" value="Unassembled WGS sequence"/>
</dbReference>
<sequence>MKTNSQSRTAIIAAGGTGSRMGSSMPKQMLLLEGLPILCHVLQRFQEAEEIDALVLVLEASLKEQAVEYGFTSSNYSKLVSLVPGGPTRTESVWCGLNVLSSAEIVLIHDGVRPLVSKTLIHNAVEAAQKYGAAVPALDCTDTLKRITAQGTIAETVDRHVYRLIQTPQAFRYDVVRDIYSQCMQRGITGTDDASLAEKCGHQVHIFQGEPGNIKITFPQDLKLAQFYLSQKI</sequence>
<dbReference type="Pfam" id="PF01128">
    <property type="entry name" value="IspD"/>
    <property type="match status" value="1"/>
</dbReference>
<feature type="site" description="Transition state stabilizer" evidence="7">
    <location>
        <position position="20"/>
    </location>
</feature>
<proteinExistence type="inferred from homology"/>
<organism evidence="8 9">
    <name type="scientific">candidate division CSSED10-310 bacterium</name>
    <dbReference type="NCBI Taxonomy" id="2855610"/>
    <lineage>
        <taxon>Bacteria</taxon>
        <taxon>Bacteria division CSSED10-310</taxon>
    </lineage>
</organism>
<keyword evidence="5 7" id="KW-0548">Nucleotidyltransferase</keyword>
<evidence type="ECO:0000256" key="5">
    <source>
        <dbReference type="ARBA" id="ARBA00022695"/>
    </source>
</evidence>
<dbReference type="CDD" id="cd02516">
    <property type="entry name" value="CDP-ME_synthetase"/>
    <property type="match status" value="1"/>
</dbReference>